<dbReference type="AlphaFoldDB" id="A0A8J2KUR5"/>
<dbReference type="EMBL" id="CAJVCH010530486">
    <property type="protein sequence ID" value="CAG7823764.1"/>
    <property type="molecule type" value="Genomic_DNA"/>
</dbReference>
<comment type="caution">
    <text evidence="2">The sequence shown here is derived from an EMBL/GenBank/DDBJ whole genome shotgun (WGS) entry which is preliminary data.</text>
</comment>
<proteinExistence type="predicted"/>
<feature type="transmembrane region" description="Helical" evidence="1">
    <location>
        <begin position="49"/>
        <end position="67"/>
    </location>
</feature>
<evidence type="ECO:0000256" key="1">
    <source>
        <dbReference type="SAM" id="Phobius"/>
    </source>
</evidence>
<sequence>MGKKHAPIFCKTRGKNYWLCIPTSNANQETSSVTGYFESRSTMGLNPHHIFLSIIFGIPAYYFSFVAKKVRI</sequence>
<evidence type="ECO:0000313" key="3">
    <source>
        <dbReference type="Proteomes" id="UP000708208"/>
    </source>
</evidence>
<keyword evidence="1" id="KW-1133">Transmembrane helix</keyword>
<gene>
    <name evidence="2" type="ORF">AFUS01_LOCUS33960</name>
</gene>
<dbReference type="Proteomes" id="UP000708208">
    <property type="component" value="Unassembled WGS sequence"/>
</dbReference>
<feature type="non-terminal residue" evidence="2">
    <location>
        <position position="72"/>
    </location>
</feature>
<reference evidence="2" key="1">
    <citation type="submission" date="2021-06" db="EMBL/GenBank/DDBJ databases">
        <authorList>
            <person name="Hodson N. C."/>
            <person name="Mongue J. A."/>
            <person name="Jaron S. K."/>
        </authorList>
    </citation>
    <scope>NUCLEOTIDE SEQUENCE</scope>
</reference>
<accession>A0A8J2KUR5</accession>
<protein>
    <submittedName>
        <fullName evidence="2">Uncharacterized protein</fullName>
    </submittedName>
</protein>
<keyword evidence="1" id="KW-0472">Membrane</keyword>
<keyword evidence="1" id="KW-0812">Transmembrane</keyword>
<keyword evidence="3" id="KW-1185">Reference proteome</keyword>
<organism evidence="2 3">
    <name type="scientific">Allacma fusca</name>
    <dbReference type="NCBI Taxonomy" id="39272"/>
    <lineage>
        <taxon>Eukaryota</taxon>
        <taxon>Metazoa</taxon>
        <taxon>Ecdysozoa</taxon>
        <taxon>Arthropoda</taxon>
        <taxon>Hexapoda</taxon>
        <taxon>Collembola</taxon>
        <taxon>Symphypleona</taxon>
        <taxon>Sminthuridae</taxon>
        <taxon>Allacma</taxon>
    </lineage>
</organism>
<name>A0A8J2KUR5_9HEXA</name>
<evidence type="ECO:0000313" key="2">
    <source>
        <dbReference type="EMBL" id="CAG7823764.1"/>
    </source>
</evidence>